<name>A0A0F9LK77_9ZZZZ</name>
<protein>
    <submittedName>
        <fullName evidence="1">Uncharacterized protein</fullName>
    </submittedName>
</protein>
<proteinExistence type="predicted"/>
<dbReference type="EMBL" id="LAZR01006008">
    <property type="protein sequence ID" value="KKM95424.1"/>
    <property type="molecule type" value="Genomic_DNA"/>
</dbReference>
<gene>
    <name evidence="1" type="ORF">LCGC14_1188260</name>
</gene>
<comment type="caution">
    <text evidence="1">The sequence shown here is derived from an EMBL/GenBank/DDBJ whole genome shotgun (WGS) entry which is preliminary data.</text>
</comment>
<sequence>MTTEDDCLSHFYCRECHGYFHVKDKGKATKEGKPYEACINCCLEEQKRQFYAEM</sequence>
<evidence type="ECO:0000313" key="1">
    <source>
        <dbReference type="EMBL" id="KKM95424.1"/>
    </source>
</evidence>
<reference evidence="1" key="1">
    <citation type="journal article" date="2015" name="Nature">
        <title>Complex archaea that bridge the gap between prokaryotes and eukaryotes.</title>
        <authorList>
            <person name="Spang A."/>
            <person name="Saw J.H."/>
            <person name="Jorgensen S.L."/>
            <person name="Zaremba-Niedzwiedzka K."/>
            <person name="Martijn J."/>
            <person name="Lind A.E."/>
            <person name="van Eijk R."/>
            <person name="Schleper C."/>
            <person name="Guy L."/>
            <person name="Ettema T.J."/>
        </authorList>
    </citation>
    <scope>NUCLEOTIDE SEQUENCE</scope>
</reference>
<dbReference type="AlphaFoldDB" id="A0A0F9LK77"/>
<organism evidence="1">
    <name type="scientific">marine sediment metagenome</name>
    <dbReference type="NCBI Taxonomy" id="412755"/>
    <lineage>
        <taxon>unclassified sequences</taxon>
        <taxon>metagenomes</taxon>
        <taxon>ecological metagenomes</taxon>
    </lineage>
</organism>
<accession>A0A0F9LK77</accession>